<keyword evidence="3" id="KW-0732">Signal</keyword>
<keyword evidence="2" id="KW-0964">Secreted</keyword>
<accession>A0A210PDE3</accession>
<gene>
    <name evidence="5" type="ORF">KP79_PYT03454</name>
</gene>
<evidence type="ECO:0000313" key="6">
    <source>
        <dbReference type="Proteomes" id="UP000242188"/>
    </source>
</evidence>
<dbReference type="InterPro" id="IPR050822">
    <property type="entry name" value="Cerebellin_Synaptic_Org"/>
</dbReference>
<evidence type="ECO:0000313" key="5">
    <source>
        <dbReference type="EMBL" id="OWF34487.1"/>
    </source>
</evidence>
<sequence length="106" mass="11806">MNEGSAYSNLTGVFTCPKAGMYYFSVTIMVWGHDEFETELVHNGVNIMLNYAAGESHVNQATNSVVIRLNEGDKVWVRILENPGINNGNIRIYGGGWTTFTGFRIQ</sequence>
<evidence type="ECO:0000256" key="3">
    <source>
        <dbReference type="ARBA" id="ARBA00022729"/>
    </source>
</evidence>
<dbReference type="PRINTS" id="PR00007">
    <property type="entry name" value="COMPLEMNTC1Q"/>
</dbReference>
<dbReference type="InterPro" id="IPR008983">
    <property type="entry name" value="Tumour_necrosis_fac-like_dom"/>
</dbReference>
<name>A0A210PDE3_MIZYE</name>
<dbReference type="PANTHER" id="PTHR22923:SF116">
    <property type="entry name" value="C1Q DOMAIN-CONTAINING PROTEIN"/>
    <property type="match status" value="1"/>
</dbReference>
<dbReference type="InterPro" id="IPR001073">
    <property type="entry name" value="C1q_dom"/>
</dbReference>
<protein>
    <submittedName>
        <fullName evidence="5">Complement C1q tumor necrosis factor-related protein 6</fullName>
    </submittedName>
</protein>
<evidence type="ECO:0000256" key="1">
    <source>
        <dbReference type="ARBA" id="ARBA00004613"/>
    </source>
</evidence>
<dbReference type="EMBL" id="NEDP02082598">
    <property type="protein sequence ID" value="OWF34487.1"/>
    <property type="molecule type" value="Genomic_DNA"/>
</dbReference>
<dbReference type="Pfam" id="PF00386">
    <property type="entry name" value="C1q"/>
    <property type="match status" value="1"/>
</dbReference>
<dbReference type="SMART" id="SM00110">
    <property type="entry name" value="C1Q"/>
    <property type="match status" value="1"/>
</dbReference>
<dbReference type="Gene3D" id="2.60.120.40">
    <property type="match status" value="1"/>
</dbReference>
<dbReference type="Proteomes" id="UP000242188">
    <property type="component" value="Unassembled WGS sequence"/>
</dbReference>
<comment type="caution">
    <text evidence="5">The sequence shown here is derived from an EMBL/GenBank/DDBJ whole genome shotgun (WGS) entry which is preliminary data.</text>
</comment>
<keyword evidence="6" id="KW-1185">Reference proteome</keyword>
<dbReference type="PANTHER" id="PTHR22923">
    <property type="entry name" value="CEREBELLIN-RELATED"/>
    <property type="match status" value="1"/>
</dbReference>
<proteinExistence type="predicted"/>
<evidence type="ECO:0000259" key="4">
    <source>
        <dbReference type="PROSITE" id="PS50871"/>
    </source>
</evidence>
<dbReference type="OrthoDB" id="6157211at2759"/>
<evidence type="ECO:0000256" key="2">
    <source>
        <dbReference type="ARBA" id="ARBA00022525"/>
    </source>
</evidence>
<dbReference type="PROSITE" id="PS50871">
    <property type="entry name" value="C1Q"/>
    <property type="match status" value="1"/>
</dbReference>
<dbReference type="GO" id="GO:0005576">
    <property type="term" value="C:extracellular region"/>
    <property type="evidence" value="ECO:0007669"/>
    <property type="project" value="UniProtKB-SubCell"/>
</dbReference>
<feature type="domain" description="C1q" evidence="4">
    <location>
        <begin position="1"/>
        <end position="106"/>
    </location>
</feature>
<dbReference type="SUPFAM" id="SSF49842">
    <property type="entry name" value="TNF-like"/>
    <property type="match status" value="1"/>
</dbReference>
<reference evidence="5 6" key="1">
    <citation type="journal article" date="2017" name="Nat. Ecol. Evol.">
        <title>Scallop genome provides insights into evolution of bilaterian karyotype and development.</title>
        <authorList>
            <person name="Wang S."/>
            <person name="Zhang J."/>
            <person name="Jiao W."/>
            <person name="Li J."/>
            <person name="Xun X."/>
            <person name="Sun Y."/>
            <person name="Guo X."/>
            <person name="Huan P."/>
            <person name="Dong B."/>
            <person name="Zhang L."/>
            <person name="Hu X."/>
            <person name="Sun X."/>
            <person name="Wang J."/>
            <person name="Zhao C."/>
            <person name="Wang Y."/>
            <person name="Wang D."/>
            <person name="Huang X."/>
            <person name="Wang R."/>
            <person name="Lv J."/>
            <person name="Li Y."/>
            <person name="Zhang Z."/>
            <person name="Liu B."/>
            <person name="Lu W."/>
            <person name="Hui Y."/>
            <person name="Liang J."/>
            <person name="Zhou Z."/>
            <person name="Hou R."/>
            <person name="Li X."/>
            <person name="Liu Y."/>
            <person name="Li H."/>
            <person name="Ning X."/>
            <person name="Lin Y."/>
            <person name="Zhao L."/>
            <person name="Xing Q."/>
            <person name="Dou J."/>
            <person name="Li Y."/>
            <person name="Mao J."/>
            <person name="Guo H."/>
            <person name="Dou H."/>
            <person name="Li T."/>
            <person name="Mu C."/>
            <person name="Jiang W."/>
            <person name="Fu Q."/>
            <person name="Fu X."/>
            <person name="Miao Y."/>
            <person name="Liu J."/>
            <person name="Yu Q."/>
            <person name="Li R."/>
            <person name="Liao H."/>
            <person name="Li X."/>
            <person name="Kong Y."/>
            <person name="Jiang Z."/>
            <person name="Chourrout D."/>
            <person name="Li R."/>
            <person name="Bao Z."/>
        </authorList>
    </citation>
    <scope>NUCLEOTIDE SEQUENCE [LARGE SCALE GENOMIC DNA]</scope>
    <source>
        <strain evidence="5 6">PY_sf001</strain>
    </source>
</reference>
<dbReference type="STRING" id="6573.A0A210PDE3"/>
<dbReference type="AlphaFoldDB" id="A0A210PDE3"/>
<comment type="subcellular location">
    <subcellularLocation>
        <location evidence="1">Secreted</location>
    </subcellularLocation>
</comment>
<organism evidence="5 6">
    <name type="scientific">Mizuhopecten yessoensis</name>
    <name type="common">Japanese scallop</name>
    <name type="synonym">Patinopecten yessoensis</name>
    <dbReference type="NCBI Taxonomy" id="6573"/>
    <lineage>
        <taxon>Eukaryota</taxon>
        <taxon>Metazoa</taxon>
        <taxon>Spiralia</taxon>
        <taxon>Lophotrochozoa</taxon>
        <taxon>Mollusca</taxon>
        <taxon>Bivalvia</taxon>
        <taxon>Autobranchia</taxon>
        <taxon>Pteriomorphia</taxon>
        <taxon>Pectinida</taxon>
        <taxon>Pectinoidea</taxon>
        <taxon>Pectinidae</taxon>
        <taxon>Mizuhopecten</taxon>
    </lineage>
</organism>